<dbReference type="SUPFAM" id="SSF51445">
    <property type="entry name" value="(Trans)glycosidases"/>
    <property type="match status" value="1"/>
</dbReference>
<evidence type="ECO:0000256" key="4">
    <source>
        <dbReference type="RuleBase" id="RU003690"/>
    </source>
</evidence>
<evidence type="ECO:0000256" key="2">
    <source>
        <dbReference type="ARBA" id="ARBA00022801"/>
    </source>
</evidence>
<dbReference type="Proteomes" id="UP001153709">
    <property type="component" value="Chromosome 1"/>
</dbReference>
<organism evidence="7 8">
    <name type="scientific">Diabrotica balteata</name>
    <name type="common">Banded cucumber beetle</name>
    <dbReference type="NCBI Taxonomy" id="107213"/>
    <lineage>
        <taxon>Eukaryota</taxon>
        <taxon>Metazoa</taxon>
        <taxon>Ecdysozoa</taxon>
        <taxon>Arthropoda</taxon>
        <taxon>Hexapoda</taxon>
        <taxon>Insecta</taxon>
        <taxon>Pterygota</taxon>
        <taxon>Neoptera</taxon>
        <taxon>Endopterygota</taxon>
        <taxon>Coleoptera</taxon>
        <taxon>Polyphaga</taxon>
        <taxon>Cucujiformia</taxon>
        <taxon>Chrysomeloidea</taxon>
        <taxon>Chrysomelidae</taxon>
        <taxon>Galerucinae</taxon>
        <taxon>Diabroticina</taxon>
        <taxon>Diabroticites</taxon>
        <taxon>Diabrotica</taxon>
    </lineage>
</organism>
<keyword evidence="3" id="KW-0326">Glycosidase</keyword>
<keyword evidence="2" id="KW-0378">Hydrolase</keyword>
<dbReference type="GO" id="GO:0005975">
    <property type="term" value="P:carbohydrate metabolic process"/>
    <property type="evidence" value="ECO:0007669"/>
    <property type="project" value="InterPro"/>
</dbReference>
<dbReference type="PRINTS" id="PR00131">
    <property type="entry name" value="GLHYDRLASE1"/>
</dbReference>
<dbReference type="GO" id="GO:0008422">
    <property type="term" value="F:beta-glucosidase activity"/>
    <property type="evidence" value="ECO:0007669"/>
    <property type="project" value="TreeGrafter"/>
</dbReference>
<evidence type="ECO:0000256" key="1">
    <source>
        <dbReference type="ARBA" id="ARBA00010838"/>
    </source>
</evidence>
<dbReference type="Gene3D" id="3.20.20.80">
    <property type="entry name" value="Glycosidases"/>
    <property type="match status" value="2"/>
</dbReference>
<dbReference type="Pfam" id="PF26634">
    <property type="entry name" value="DUF8207"/>
    <property type="match status" value="1"/>
</dbReference>
<evidence type="ECO:0000256" key="3">
    <source>
        <dbReference type="ARBA" id="ARBA00023295"/>
    </source>
</evidence>
<dbReference type="OrthoDB" id="65569at2759"/>
<dbReference type="InterPro" id="IPR001360">
    <property type="entry name" value="Glyco_hydro_1"/>
</dbReference>
<proteinExistence type="inferred from homology"/>
<dbReference type="AlphaFoldDB" id="A0A9N9X6U3"/>
<evidence type="ECO:0000313" key="8">
    <source>
        <dbReference type="Proteomes" id="UP001153709"/>
    </source>
</evidence>
<comment type="similarity">
    <text evidence="1 4">Belongs to the glycosyl hydrolase 1 family.</text>
</comment>
<dbReference type="InterPro" id="IPR017853">
    <property type="entry name" value="GH"/>
</dbReference>
<evidence type="ECO:0000259" key="6">
    <source>
        <dbReference type="Pfam" id="PF26634"/>
    </source>
</evidence>
<protein>
    <recommendedName>
        <fullName evidence="6">DUF8207 domain-containing protein</fullName>
    </recommendedName>
</protein>
<dbReference type="PANTHER" id="PTHR10353:SF36">
    <property type="entry name" value="LP05116P"/>
    <property type="match status" value="1"/>
</dbReference>
<feature type="region of interest" description="Disordered" evidence="5">
    <location>
        <begin position="53"/>
        <end position="75"/>
    </location>
</feature>
<evidence type="ECO:0000313" key="7">
    <source>
        <dbReference type="EMBL" id="CAG9827045.1"/>
    </source>
</evidence>
<dbReference type="Pfam" id="PF00232">
    <property type="entry name" value="Glyco_hydro_1"/>
    <property type="match status" value="1"/>
</dbReference>
<evidence type="ECO:0000256" key="5">
    <source>
        <dbReference type="SAM" id="MobiDB-lite"/>
    </source>
</evidence>
<dbReference type="PROSITE" id="PS00653">
    <property type="entry name" value="GLYCOSYL_HYDROL_F1_2"/>
    <property type="match status" value="1"/>
</dbReference>
<reference evidence="7" key="1">
    <citation type="submission" date="2022-01" db="EMBL/GenBank/DDBJ databases">
        <authorList>
            <person name="King R."/>
        </authorList>
    </citation>
    <scope>NUCLEOTIDE SEQUENCE</scope>
</reference>
<dbReference type="InterPro" id="IPR058520">
    <property type="entry name" value="DUF8207"/>
</dbReference>
<sequence>MSPNRAVQVKKLAAIVREKYKALRRMQADDNELLQTTFKPITAPLKEIANYVNVPKPDPNEDDSQTHPPSQVSDDIEPLHTQISYNPYLEKYTQDLGNVDQIYGPHVNWSTGEWSFGNKTIEFGKDSIQMDSHIFTATPGLYDLIFSKEPTQYTLADQTIYKALLDISGAHKDGRGRLRHQSHTIKYEKIIKPMYLGNKKRRPQTLHGTAKNVELHTHVEDTTHTQQQQQCKRRHISQKAHDTEDISADDTINNKKFPSDFLFGVATAAYQIEGAWNEDGKGENIWDHKVHTDPTYVADNSTADITCDSYHKMKDDIAILKELGVNHYRFSLSWTRILPTGIISITLDTSAYIPASNKSEDIEATERMQHFRLGIYANPIYVGDYPEIVKTRVAERSKVEGRAQSRLPTFTQEEIEYINGTHDFFGLNVYTAYLVADLGYDPPVENLPSKFQDEAVNAYQPAEWESSSLNDLFKVVPWSGRHLVNWIKDHYNNPGIIITENGYMSKGDKDDRRIYYIKGYLSAFRDAMEKDHVSILGYTVWSVMDNFEWISGYIPKYGLYEVDFSSPNRTRTARPSAMFYKNVIATRCLVENCVE</sequence>
<keyword evidence="8" id="KW-1185">Reference proteome</keyword>
<accession>A0A9N9X6U3</accession>
<dbReference type="EMBL" id="OU898276">
    <property type="protein sequence ID" value="CAG9827045.1"/>
    <property type="molecule type" value="Genomic_DNA"/>
</dbReference>
<dbReference type="PANTHER" id="PTHR10353">
    <property type="entry name" value="GLYCOSYL HYDROLASE"/>
    <property type="match status" value="1"/>
</dbReference>
<name>A0A9N9X6U3_DIABA</name>
<gene>
    <name evidence="7" type="ORF">DIABBA_LOCUS1090</name>
</gene>
<dbReference type="InterPro" id="IPR033132">
    <property type="entry name" value="GH_1_N_CS"/>
</dbReference>
<feature type="domain" description="DUF8207" evidence="6">
    <location>
        <begin position="99"/>
        <end position="195"/>
    </location>
</feature>